<dbReference type="GeneID" id="27699014"/>
<feature type="compositionally biased region" description="Low complexity" evidence="1">
    <location>
        <begin position="85"/>
        <end position="103"/>
    </location>
</feature>
<dbReference type="OrthoDB" id="4145537at2759"/>
<proteinExistence type="predicted"/>
<evidence type="ECO:0008006" key="4">
    <source>
        <dbReference type="Google" id="ProtNLM"/>
    </source>
</evidence>
<gene>
    <name evidence="2" type="ORF">Z519_06086</name>
</gene>
<feature type="region of interest" description="Disordered" evidence="1">
    <location>
        <begin position="78"/>
        <end position="115"/>
    </location>
</feature>
<evidence type="ECO:0000313" key="3">
    <source>
        <dbReference type="Proteomes" id="UP000053789"/>
    </source>
</evidence>
<dbReference type="EMBL" id="KN846987">
    <property type="protein sequence ID" value="KIW93481.1"/>
    <property type="molecule type" value="Genomic_DNA"/>
</dbReference>
<dbReference type="AlphaFoldDB" id="A0A0D2EUE4"/>
<organism evidence="2 3">
    <name type="scientific">Cladophialophora bantiana (strain ATCC 10958 / CBS 173.52 / CDC B-1940 / NIH 8579)</name>
    <name type="common">Xylohypha bantiana</name>
    <dbReference type="NCBI Taxonomy" id="1442370"/>
    <lineage>
        <taxon>Eukaryota</taxon>
        <taxon>Fungi</taxon>
        <taxon>Dikarya</taxon>
        <taxon>Ascomycota</taxon>
        <taxon>Pezizomycotina</taxon>
        <taxon>Eurotiomycetes</taxon>
        <taxon>Chaetothyriomycetidae</taxon>
        <taxon>Chaetothyriales</taxon>
        <taxon>Herpotrichiellaceae</taxon>
        <taxon>Cladophialophora</taxon>
    </lineage>
</organism>
<evidence type="ECO:0000313" key="2">
    <source>
        <dbReference type="EMBL" id="KIW93481.1"/>
    </source>
</evidence>
<evidence type="ECO:0000256" key="1">
    <source>
        <dbReference type="SAM" id="MobiDB-lite"/>
    </source>
</evidence>
<dbReference type="PANTHER" id="PTHR37540:SF5">
    <property type="entry name" value="TRANSCRIPTION FACTOR DOMAIN-CONTAINING PROTEIN"/>
    <property type="match status" value="1"/>
</dbReference>
<dbReference type="PANTHER" id="PTHR37540">
    <property type="entry name" value="TRANSCRIPTION FACTOR (ACR-2), PUTATIVE-RELATED-RELATED"/>
    <property type="match status" value="1"/>
</dbReference>
<dbReference type="RefSeq" id="XP_016620150.1">
    <property type="nucleotide sequence ID" value="XM_016763826.1"/>
</dbReference>
<keyword evidence="3" id="KW-1185">Reference proteome</keyword>
<reference evidence="2" key="1">
    <citation type="submission" date="2015-01" db="EMBL/GenBank/DDBJ databases">
        <title>The Genome Sequence of Cladophialophora bantiana CBS 173.52.</title>
        <authorList>
            <consortium name="The Broad Institute Genomics Platform"/>
            <person name="Cuomo C."/>
            <person name="de Hoog S."/>
            <person name="Gorbushina A."/>
            <person name="Stielow B."/>
            <person name="Teixiera M."/>
            <person name="Abouelleil A."/>
            <person name="Chapman S.B."/>
            <person name="Priest M."/>
            <person name="Young S.K."/>
            <person name="Wortman J."/>
            <person name="Nusbaum C."/>
            <person name="Birren B."/>
        </authorList>
    </citation>
    <scope>NUCLEOTIDE SEQUENCE [LARGE SCALE GENOMIC DNA]</scope>
    <source>
        <strain evidence="2">CBS 173.52</strain>
    </source>
</reference>
<name>A0A0D2EUE4_CLAB1</name>
<protein>
    <recommendedName>
        <fullName evidence="4">Transcription factor domain-containing protein</fullName>
    </recommendedName>
</protein>
<dbReference type="VEuPathDB" id="FungiDB:Z519_06086"/>
<sequence>MSVVLTQTPATQYVPKYLFISGDSQRGTCKSRHVMKEFLRKRDSIRRQKQMATRSQSRVLPWLRREDMEQVPVRIDVTGADVGGSSDSLSDFSSRPSSPQQSQWTAGSIMDEASSSPCFSPPCSLSDFMELPESPVKPTYNTQELLDYLHGSVICRLYETEQSSNITSPATVMVNHIMTRSVSARILLAISSLRRDIETGQQTPSSETLSLILEGIGLLKEHLQRPRGVSDDTILAVLNLWAYEATLSIGSARSGPERGSTQGRLLPKSLTDNIQTHLNGLQRSINCRGGLRNLSPETLWLLAWCICTLPGYSAIDTRMMVPAVGSPGALQTRPDVYYRRARLFDTLSKIQGHMSLPHSQANILHEASFAPLKTVLHRLNVMRHALNQQPTQMNRLRKSTSLVSTLLFIFDVFLEGTDSAHREVCDPQNQLIAVQRRLVDHAIDREGSLEKVWQVLMTQQEAPQLQLHPRTWPIVEMVNVIKHLNISTVDTLSQLLLGYLLPETCDNAVEDFRYEKIMLQLHFELDGLADLS</sequence>
<dbReference type="Proteomes" id="UP000053789">
    <property type="component" value="Unassembled WGS sequence"/>
</dbReference>
<accession>A0A0D2EUE4</accession>
<dbReference type="HOGENOM" id="CLU_039855_0_0_1"/>